<keyword evidence="1" id="KW-1133">Transmembrane helix</keyword>
<dbReference type="AlphaFoldDB" id="A0A1I5D7Z9"/>
<gene>
    <name evidence="2" type="ORF">SAMN05660413_03211</name>
</gene>
<dbReference type="STRING" id="287099.SAMN05660413_03211"/>
<keyword evidence="1" id="KW-0472">Membrane</keyword>
<evidence type="ECO:0000313" key="3">
    <source>
        <dbReference type="Proteomes" id="UP000199153"/>
    </source>
</evidence>
<evidence type="ECO:0000256" key="1">
    <source>
        <dbReference type="SAM" id="Phobius"/>
    </source>
</evidence>
<sequence>MKTTQLINTVLIVLGGALLLYAIAAEDANQYVKITGLVIIMFGLFRATNFWVATKDDHKEDKEEDKQ</sequence>
<reference evidence="2 3" key="1">
    <citation type="submission" date="2016-10" db="EMBL/GenBank/DDBJ databases">
        <authorList>
            <person name="de Groot N.N."/>
        </authorList>
    </citation>
    <scope>NUCLEOTIDE SEQUENCE [LARGE SCALE GENOMIC DNA]</scope>
    <source>
        <strain evidence="2 3">DSM 17794</strain>
    </source>
</reference>
<feature type="transmembrane region" description="Helical" evidence="1">
    <location>
        <begin position="34"/>
        <end position="52"/>
    </location>
</feature>
<keyword evidence="3" id="KW-1185">Reference proteome</keyword>
<dbReference type="Proteomes" id="UP000199153">
    <property type="component" value="Unassembled WGS sequence"/>
</dbReference>
<name>A0A1I5D7Z9_9FLAO</name>
<keyword evidence="1" id="KW-0812">Transmembrane</keyword>
<organism evidence="2 3">
    <name type="scientific">Salegentibacter flavus</name>
    <dbReference type="NCBI Taxonomy" id="287099"/>
    <lineage>
        <taxon>Bacteria</taxon>
        <taxon>Pseudomonadati</taxon>
        <taxon>Bacteroidota</taxon>
        <taxon>Flavobacteriia</taxon>
        <taxon>Flavobacteriales</taxon>
        <taxon>Flavobacteriaceae</taxon>
        <taxon>Salegentibacter</taxon>
    </lineage>
</organism>
<evidence type="ECO:0000313" key="2">
    <source>
        <dbReference type="EMBL" id="SFN95320.1"/>
    </source>
</evidence>
<protein>
    <submittedName>
        <fullName evidence="2">Uncharacterized protein</fullName>
    </submittedName>
</protein>
<proteinExistence type="predicted"/>
<dbReference type="EMBL" id="FOVL01000031">
    <property type="protein sequence ID" value="SFN95320.1"/>
    <property type="molecule type" value="Genomic_DNA"/>
</dbReference>
<accession>A0A1I5D7Z9</accession>
<dbReference type="RefSeq" id="WP_093411505.1">
    <property type="nucleotide sequence ID" value="NZ_FOVL01000031.1"/>
</dbReference>